<proteinExistence type="predicted"/>
<evidence type="ECO:0000313" key="2">
    <source>
        <dbReference type="Proteomes" id="UP000438093"/>
    </source>
</evidence>
<reference evidence="2" key="1">
    <citation type="submission" date="2019-08" db="EMBL/GenBank/DDBJ databases">
        <title>Arthrobacter sp. nov., isolated from plateau pika and Tibetan wild ass.</title>
        <authorList>
            <person name="Ge Y."/>
        </authorList>
    </citation>
    <scope>NUCLEOTIDE SEQUENCE [LARGE SCALE GENOMIC DNA]</scope>
    <source>
        <strain evidence="2">HF-4214</strain>
    </source>
</reference>
<dbReference type="AlphaFoldDB" id="A0A6N7RLM6"/>
<gene>
    <name evidence="1" type="ORF">GJG86_06970</name>
</gene>
<comment type="caution">
    <text evidence="1">The sequence shown here is derived from an EMBL/GenBank/DDBJ whole genome shotgun (WGS) entry which is preliminary data.</text>
</comment>
<protein>
    <submittedName>
        <fullName evidence="1">Uncharacterized protein</fullName>
    </submittedName>
</protein>
<accession>A0A6N7RLM6</accession>
<dbReference type="RefSeq" id="WP_154333102.1">
    <property type="nucleotide sequence ID" value="NZ_VTFY01000004.1"/>
</dbReference>
<dbReference type="EMBL" id="VTFY01000004">
    <property type="protein sequence ID" value="MRX82233.1"/>
    <property type="molecule type" value="Genomic_DNA"/>
</dbReference>
<dbReference type="NCBIfam" id="NF041591">
    <property type="entry name" value="CxxC_VVA0879"/>
    <property type="match status" value="1"/>
</dbReference>
<name>A0A6N7RLM6_9ACTN</name>
<evidence type="ECO:0000313" key="1">
    <source>
        <dbReference type="EMBL" id="MRX82233.1"/>
    </source>
</evidence>
<dbReference type="Proteomes" id="UP000438093">
    <property type="component" value="Unassembled WGS sequence"/>
</dbReference>
<sequence>MTLSEEPRKEYTIDECRAEFKRRCKDHGSLNIDSISQVAFKCPACGTVYTLGEWAEAAGCDKTGVVANDGPTSCIHRVAGNGLCDWVACGLFCGPVTIVHPNGGKSHCFEFADRAGEPEAVE</sequence>
<organism evidence="1 2">
    <name type="scientific">Eggerthella guodeyinii</name>
    <dbReference type="NCBI Taxonomy" id="2690837"/>
    <lineage>
        <taxon>Bacteria</taxon>
        <taxon>Bacillati</taxon>
        <taxon>Actinomycetota</taxon>
        <taxon>Coriobacteriia</taxon>
        <taxon>Eggerthellales</taxon>
        <taxon>Eggerthellaceae</taxon>
        <taxon>Eggerthella</taxon>
    </lineage>
</organism>
<dbReference type="InterPro" id="IPR048166">
    <property type="entry name" value="VVA0879-like"/>
</dbReference>
<keyword evidence="2" id="KW-1185">Reference proteome</keyword>